<evidence type="ECO:0000256" key="1">
    <source>
        <dbReference type="ARBA" id="ARBA00011073"/>
    </source>
</evidence>
<dbReference type="PROSITE" id="PS00138">
    <property type="entry name" value="SUBTILASE_SER"/>
    <property type="match status" value="1"/>
</dbReference>
<keyword evidence="7" id="KW-0732">Signal</keyword>
<dbReference type="PANTHER" id="PTHR43806">
    <property type="entry name" value="PEPTIDASE S8"/>
    <property type="match status" value="1"/>
</dbReference>
<feature type="active site" description="Charge relay system" evidence="5">
    <location>
        <position position="114"/>
    </location>
</feature>
<reference evidence="9 10" key="1">
    <citation type="submission" date="2016-10" db="EMBL/GenBank/DDBJ databases">
        <authorList>
            <person name="de Groot N.N."/>
        </authorList>
    </citation>
    <scope>NUCLEOTIDE SEQUENCE [LARGE SCALE GENOMIC DNA]</scope>
    <source>
        <strain evidence="9 10">CGMCC 1.6848</strain>
    </source>
</reference>
<dbReference type="Proteomes" id="UP000199040">
    <property type="component" value="Unassembled WGS sequence"/>
</dbReference>
<keyword evidence="2 5" id="KW-0645">Protease</keyword>
<dbReference type="AlphaFoldDB" id="A0A1I3BU60"/>
<evidence type="ECO:0000256" key="7">
    <source>
        <dbReference type="SAM" id="SignalP"/>
    </source>
</evidence>
<evidence type="ECO:0000256" key="4">
    <source>
        <dbReference type="ARBA" id="ARBA00022825"/>
    </source>
</evidence>
<dbReference type="PROSITE" id="PS51892">
    <property type="entry name" value="SUBTILASE"/>
    <property type="match status" value="1"/>
</dbReference>
<dbReference type="GO" id="GO:0006508">
    <property type="term" value="P:proteolysis"/>
    <property type="evidence" value="ECO:0007669"/>
    <property type="project" value="UniProtKB-KW"/>
</dbReference>
<protein>
    <submittedName>
        <fullName evidence="9">Subtilase family protein</fullName>
    </submittedName>
</protein>
<dbReference type="STRING" id="442341.SAMN04487959_107110"/>
<dbReference type="InterPro" id="IPR050131">
    <property type="entry name" value="Peptidase_S8_subtilisin-like"/>
</dbReference>
<dbReference type="InterPro" id="IPR023828">
    <property type="entry name" value="Peptidase_S8_Ser-AS"/>
</dbReference>
<keyword evidence="10" id="KW-1185">Reference proteome</keyword>
<keyword evidence="4 5" id="KW-0720">Serine protease</keyword>
<dbReference type="SUPFAM" id="SSF56935">
    <property type="entry name" value="Porins"/>
    <property type="match status" value="1"/>
</dbReference>
<accession>A0A1I3BU60</accession>
<dbReference type="PANTHER" id="PTHR43806:SF67">
    <property type="entry name" value="EGF-LIKE DOMAIN-CONTAINING PROTEIN"/>
    <property type="match status" value="1"/>
</dbReference>
<dbReference type="SUPFAM" id="SSF52743">
    <property type="entry name" value="Subtilisin-like"/>
    <property type="match status" value="1"/>
</dbReference>
<feature type="signal peptide" evidence="7">
    <location>
        <begin position="1"/>
        <end position="22"/>
    </location>
</feature>
<dbReference type="GO" id="GO:0004252">
    <property type="term" value="F:serine-type endopeptidase activity"/>
    <property type="evidence" value="ECO:0007669"/>
    <property type="project" value="UniProtKB-UniRule"/>
</dbReference>
<evidence type="ECO:0000313" key="10">
    <source>
        <dbReference type="Proteomes" id="UP000199040"/>
    </source>
</evidence>
<feature type="region of interest" description="Disordered" evidence="6">
    <location>
        <begin position="26"/>
        <end position="59"/>
    </location>
</feature>
<feature type="domain" description="Peptidase S8/S53" evidence="8">
    <location>
        <begin position="71"/>
        <end position="334"/>
    </location>
</feature>
<gene>
    <name evidence="9" type="ORF">SAMN04487959_107110</name>
</gene>
<feature type="chain" id="PRO_5011652833" evidence="7">
    <location>
        <begin position="23"/>
        <end position="753"/>
    </location>
</feature>
<proteinExistence type="inferred from homology"/>
<keyword evidence="3 5" id="KW-0378">Hydrolase</keyword>
<dbReference type="InterPro" id="IPR036852">
    <property type="entry name" value="Peptidase_S8/S53_dom_sf"/>
</dbReference>
<dbReference type="InterPro" id="IPR015500">
    <property type="entry name" value="Peptidase_S8_subtilisin-rel"/>
</dbReference>
<dbReference type="Gene3D" id="3.40.50.200">
    <property type="entry name" value="Peptidase S8/S53 domain"/>
    <property type="match status" value="1"/>
</dbReference>
<sequence length="753" mass="79356">MFFPKHPLTLALSLIVSSLAVSGCSSGGGGGSSAHNDAGRHDPVLEWAPPVKESSGTLDSDGNATLPVLSGEAVLVGIADAGFRVTHEALSGSKRATVNLYDPSSSGVSTNADHGTAVASLVAGGPGDADLILAKVNDDTSSVTDSRLLDYSVGFLADQGARVINQSYSHRLEAPSSTATYQGVNLLNSLKQITTSNAGKGTVYVVAAANDGKPLTATNPVHQYSGIFERMLIVGGTVGEDAQLKAHASSNHPGEDAQWQSRFLTAPWQAKAAIATSDTSYAIWHGTSVAAPVVSAYAAAIMQLWPHLDAKQVSALLLDTASKSSDLYRQNTCGAAGATNCGVYYLGQGEADIQAALSPQGELSVPTGDRVEGESHTASQSVAQLSGAFGQALADSGALSDVAMFDDLGRDYRIDLSGHVAAQSSRSEDMRLAMGRMAGASMKARSVVETGGTQSGFMARFDMSGEGVASRFDGQLGRSHWTSFQYRGGETSPVGPFAEAGFMPMLSFQGGSAFTRHLDSVTGLESRYALTEALSLTAGHWQGDSERQQALSDYAVERTDLGLNYALTDDLTLSAGAGLVQEENGLLGAQGSGAFDLGEENRLTLGRVGLDYAFGDRWSGFASYERGHGDSVPGDGLIERIDNLRAEEMALGMQWRGDRHQAALTLKQPLRLDDATATLDVPVGRTLDGQVVRETRRVPLAPSGQQRDIELGYAFQQDLLTQWRLNLLYTLEPGHDRGADSEMATLLNYSRTF</sequence>
<dbReference type="PROSITE" id="PS51257">
    <property type="entry name" value="PROKAR_LIPOPROTEIN"/>
    <property type="match status" value="1"/>
</dbReference>
<feature type="active site" description="Charge relay system" evidence="5">
    <location>
        <position position="80"/>
    </location>
</feature>
<evidence type="ECO:0000259" key="8">
    <source>
        <dbReference type="Pfam" id="PF00082"/>
    </source>
</evidence>
<evidence type="ECO:0000256" key="5">
    <source>
        <dbReference type="PROSITE-ProRule" id="PRU01240"/>
    </source>
</evidence>
<evidence type="ECO:0000256" key="6">
    <source>
        <dbReference type="SAM" id="MobiDB-lite"/>
    </source>
</evidence>
<dbReference type="InterPro" id="IPR000209">
    <property type="entry name" value="Peptidase_S8/S53_dom"/>
</dbReference>
<dbReference type="EMBL" id="FOPY01000007">
    <property type="protein sequence ID" value="SFH65499.1"/>
    <property type="molecule type" value="Genomic_DNA"/>
</dbReference>
<feature type="active site" description="Charge relay system" evidence="5">
    <location>
        <position position="288"/>
    </location>
</feature>
<dbReference type="RefSeq" id="WP_092846230.1">
    <property type="nucleotide sequence ID" value="NZ_FOPY01000007.1"/>
</dbReference>
<evidence type="ECO:0000256" key="2">
    <source>
        <dbReference type="ARBA" id="ARBA00022670"/>
    </source>
</evidence>
<evidence type="ECO:0000313" key="9">
    <source>
        <dbReference type="EMBL" id="SFH65499.1"/>
    </source>
</evidence>
<evidence type="ECO:0000256" key="3">
    <source>
        <dbReference type="ARBA" id="ARBA00022801"/>
    </source>
</evidence>
<name>A0A1I3BU60_9GAMM</name>
<dbReference type="PRINTS" id="PR00723">
    <property type="entry name" value="SUBTILISIN"/>
</dbReference>
<organism evidence="9 10">
    <name type="scientific">Modicisalibacter xianhensis</name>
    <dbReference type="NCBI Taxonomy" id="442341"/>
    <lineage>
        <taxon>Bacteria</taxon>
        <taxon>Pseudomonadati</taxon>
        <taxon>Pseudomonadota</taxon>
        <taxon>Gammaproteobacteria</taxon>
        <taxon>Oceanospirillales</taxon>
        <taxon>Halomonadaceae</taxon>
        <taxon>Modicisalibacter</taxon>
    </lineage>
</organism>
<comment type="similarity">
    <text evidence="1 5">Belongs to the peptidase S8 family.</text>
</comment>
<dbReference type="Pfam" id="PF00082">
    <property type="entry name" value="Peptidase_S8"/>
    <property type="match status" value="1"/>
</dbReference>